<evidence type="ECO:0000313" key="6">
    <source>
        <dbReference type="Proteomes" id="UP000783796"/>
    </source>
</evidence>
<dbReference type="Pfam" id="PF00498">
    <property type="entry name" value="FHA"/>
    <property type="match status" value="1"/>
</dbReference>
<dbReference type="CDD" id="cd00060">
    <property type="entry name" value="FHA"/>
    <property type="match status" value="1"/>
</dbReference>
<keyword evidence="3" id="KW-0812">Transmembrane</keyword>
<feature type="transmembrane region" description="Helical" evidence="3">
    <location>
        <begin position="161"/>
        <end position="181"/>
    </location>
</feature>
<dbReference type="SMART" id="SM00240">
    <property type="entry name" value="FHA"/>
    <property type="match status" value="1"/>
</dbReference>
<organism evidence="5 6">
    <name type="scientific">Candidatus Phocaeicola faecigallinarum</name>
    <dbReference type="NCBI Taxonomy" id="2838732"/>
    <lineage>
        <taxon>Bacteria</taxon>
        <taxon>Pseudomonadati</taxon>
        <taxon>Bacteroidota</taxon>
        <taxon>Bacteroidia</taxon>
        <taxon>Bacteroidales</taxon>
        <taxon>Bacteroidaceae</taxon>
        <taxon>Phocaeicola</taxon>
    </lineage>
</organism>
<sequence length="577" mass="64895">MDTQNYKRTLAGSVGAGMGAVFGASGRTYYILEHKNSSKYHQAGEVQKIIVDQIELGRDGSCQVRFDESFETVSRKHAAIVREGDNWKLIHLSQSNPTLVNGNVINGSYYLQTGDEIQLSVGGPRLGFIVPQGKQALTSSIGLTERMNLFRKQALRPYKTALIVMGVVLVLALAGLGTWSYTLDKKNDALVYVVDRQTDQMKQYEHQLDSLDNERIRLEIKQKDLAAKLRDSDGDKEALKRELNDVRNELTYVNSMAYKTNNELGAIKDELETNKKKLADNEDYSENTSVSEETDAIATVEEERMGASKDLRDYYDNIYTIKIDRIVVEKDGISFDPGIQLSDIICGTGFMLNNGNFVTDRQNIQPWIYGDEQWKDDWRLLMAECVGAGCNVIIHYRAYSTLGTGRPITFVNTDFKVDPTKDVISLDIEVRKELRSIFKKYKIKPEYVEDKKYYVKATVLAPKSCHWAVIRMKGEMGEGLPYNVDAENDLRGGTEIQMVGYAGSTNEHNPIPAHFNDHTNVDDTEHDTFILQNQVGERGYYGSPAFLKRSNGTYEVIGVMVGSVSGKDRIVPISKTL</sequence>
<dbReference type="InterPro" id="IPR008984">
    <property type="entry name" value="SMAD_FHA_dom_sf"/>
</dbReference>
<dbReference type="EMBL" id="JAHLFW010000112">
    <property type="protein sequence ID" value="MBU3839372.1"/>
    <property type="molecule type" value="Genomic_DNA"/>
</dbReference>
<evidence type="ECO:0000259" key="4">
    <source>
        <dbReference type="PROSITE" id="PS50006"/>
    </source>
</evidence>
<protein>
    <submittedName>
        <fullName evidence="5">FHA domain-containing protein</fullName>
    </submittedName>
</protein>
<reference evidence="5" key="1">
    <citation type="journal article" date="2021" name="PeerJ">
        <title>Extensive microbial diversity within the chicken gut microbiome revealed by metagenomics and culture.</title>
        <authorList>
            <person name="Gilroy R."/>
            <person name="Ravi A."/>
            <person name="Getino M."/>
            <person name="Pursley I."/>
            <person name="Horton D.L."/>
            <person name="Alikhan N.F."/>
            <person name="Baker D."/>
            <person name="Gharbi K."/>
            <person name="Hall N."/>
            <person name="Watson M."/>
            <person name="Adriaenssens E.M."/>
            <person name="Foster-Nyarko E."/>
            <person name="Jarju S."/>
            <person name="Secka A."/>
            <person name="Antonio M."/>
            <person name="Oren A."/>
            <person name="Chaudhuri R.R."/>
            <person name="La Ragione R."/>
            <person name="Hildebrand F."/>
            <person name="Pallen M.J."/>
        </authorList>
    </citation>
    <scope>NUCLEOTIDE SEQUENCE</scope>
    <source>
        <strain evidence="5">G4-2901</strain>
    </source>
</reference>
<feature type="region of interest" description="Disordered" evidence="2">
    <location>
        <begin position="281"/>
        <end position="301"/>
    </location>
</feature>
<keyword evidence="3" id="KW-1133">Transmembrane helix</keyword>
<evidence type="ECO:0000256" key="3">
    <source>
        <dbReference type="SAM" id="Phobius"/>
    </source>
</evidence>
<dbReference type="AlphaFoldDB" id="A0A948TDS5"/>
<keyword evidence="1" id="KW-0175">Coiled coil</keyword>
<dbReference type="SUPFAM" id="SSF49879">
    <property type="entry name" value="SMAD/FHA domain"/>
    <property type="match status" value="1"/>
</dbReference>
<name>A0A948TDS5_9BACT</name>
<evidence type="ECO:0000313" key="5">
    <source>
        <dbReference type="EMBL" id="MBU3839372.1"/>
    </source>
</evidence>
<feature type="domain" description="FHA" evidence="4">
    <location>
        <begin position="54"/>
        <end position="105"/>
    </location>
</feature>
<proteinExistence type="predicted"/>
<keyword evidence="3" id="KW-0472">Membrane</keyword>
<reference evidence="5" key="2">
    <citation type="submission" date="2021-04" db="EMBL/GenBank/DDBJ databases">
        <authorList>
            <person name="Gilroy R."/>
        </authorList>
    </citation>
    <scope>NUCLEOTIDE SEQUENCE</scope>
    <source>
        <strain evidence="5">G4-2901</strain>
    </source>
</reference>
<dbReference type="InterPro" id="IPR000253">
    <property type="entry name" value="FHA_dom"/>
</dbReference>
<gene>
    <name evidence="5" type="ORF">H9777_13910</name>
</gene>
<accession>A0A948TDS5</accession>
<evidence type="ECO:0000256" key="1">
    <source>
        <dbReference type="SAM" id="Coils"/>
    </source>
</evidence>
<comment type="caution">
    <text evidence="5">The sequence shown here is derived from an EMBL/GenBank/DDBJ whole genome shotgun (WGS) entry which is preliminary data.</text>
</comment>
<dbReference type="PROSITE" id="PS50006">
    <property type="entry name" value="FHA_DOMAIN"/>
    <property type="match status" value="1"/>
</dbReference>
<dbReference type="Gene3D" id="2.60.200.20">
    <property type="match status" value="1"/>
</dbReference>
<evidence type="ECO:0000256" key="2">
    <source>
        <dbReference type="SAM" id="MobiDB-lite"/>
    </source>
</evidence>
<feature type="coiled-coil region" evidence="1">
    <location>
        <begin position="194"/>
        <end position="281"/>
    </location>
</feature>
<dbReference type="Proteomes" id="UP000783796">
    <property type="component" value="Unassembled WGS sequence"/>
</dbReference>